<evidence type="ECO:0000256" key="7">
    <source>
        <dbReference type="ARBA" id="ARBA00022840"/>
    </source>
</evidence>
<dbReference type="RefSeq" id="WP_135010929.1">
    <property type="nucleotide sequence ID" value="NZ_SPNK01000019.1"/>
</dbReference>
<evidence type="ECO:0000256" key="8">
    <source>
        <dbReference type="ARBA" id="ARBA00030256"/>
    </source>
</evidence>
<dbReference type="EMBL" id="SPNK01000019">
    <property type="protein sequence ID" value="TFH98843.1"/>
    <property type="molecule type" value="Genomic_DNA"/>
</dbReference>
<dbReference type="EC" id="2.7.7.4" evidence="2"/>
<dbReference type="InterPro" id="IPR050128">
    <property type="entry name" value="Sulfate_adenylyltrnsfr_sub2"/>
</dbReference>
<keyword evidence="5 12" id="KW-0548">Nucleotidyltransferase</keyword>
<sequence>MRDPPVSTTTAPTDTALTQLQRLEAESIHIFRETAAEGERPVLLFSGGKDSVVMLHLAAKAFWPAPIPFPVLHVDTGHNFPEVLEFRDRTVERLHIRLEVARVQDYIDDGRLTERPDGTRNQLQTVPLLDAITEGRHDVVYGGARRDEEKARAKERIISLRDEFGQWDPRNQRPELWSLYNTRHRPGEHVRVFPLSNWTELDIWSYITEQGIELPSLYYAHERDVVSRDGMWLAVGEHVSPREGETVQTRTVRYRTVGDMSCTGAVESPAATAQEVLAEVRTSTLTERGATRADDRVSEAAMEDRKREGYF</sequence>
<keyword evidence="13" id="KW-1185">Reference proteome</keyword>
<organism evidence="12 13">
    <name type="scientific">Kocuria rhizophila</name>
    <dbReference type="NCBI Taxonomy" id="72000"/>
    <lineage>
        <taxon>Bacteria</taxon>
        <taxon>Bacillati</taxon>
        <taxon>Actinomycetota</taxon>
        <taxon>Actinomycetes</taxon>
        <taxon>Micrococcales</taxon>
        <taxon>Micrococcaceae</taxon>
        <taxon>Kocuria</taxon>
    </lineage>
</organism>
<comment type="caution">
    <text evidence="12">The sequence shown here is derived from an EMBL/GenBank/DDBJ whole genome shotgun (WGS) entry which is preliminary data.</text>
</comment>
<dbReference type="Proteomes" id="UP000298017">
    <property type="component" value="Unassembled WGS sequence"/>
</dbReference>
<evidence type="ECO:0000256" key="5">
    <source>
        <dbReference type="ARBA" id="ARBA00022695"/>
    </source>
</evidence>
<dbReference type="Gene3D" id="3.40.50.620">
    <property type="entry name" value="HUPs"/>
    <property type="match status" value="1"/>
</dbReference>
<comment type="similarity">
    <text evidence="1">Belongs to the PAPS reductase family. CysD subfamily.</text>
</comment>
<evidence type="ECO:0000313" key="13">
    <source>
        <dbReference type="Proteomes" id="UP000298017"/>
    </source>
</evidence>
<evidence type="ECO:0000259" key="11">
    <source>
        <dbReference type="Pfam" id="PF01507"/>
    </source>
</evidence>
<dbReference type="NCBIfam" id="NF003587">
    <property type="entry name" value="PRK05253.1"/>
    <property type="match status" value="1"/>
</dbReference>
<dbReference type="InterPro" id="IPR011784">
    <property type="entry name" value="SO4_adenylTrfase_ssu"/>
</dbReference>
<evidence type="ECO:0000256" key="2">
    <source>
        <dbReference type="ARBA" id="ARBA00012391"/>
    </source>
</evidence>
<dbReference type="GO" id="GO:0004781">
    <property type="term" value="F:sulfate adenylyltransferase (ATP) activity"/>
    <property type="evidence" value="ECO:0007669"/>
    <property type="project" value="UniProtKB-EC"/>
</dbReference>
<evidence type="ECO:0000256" key="9">
    <source>
        <dbReference type="ARBA" id="ARBA00031812"/>
    </source>
</evidence>
<feature type="domain" description="Phosphoadenosine phosphosulphate reductase" evidence="11">
    <location>
        <begin position="41"/>
        <end position="264"/>
    </location>
</feature>
<dbReference type="PANTHER" id="PTHR43196">
    <property type="entry name" value="SULFATE ADENYLYLTRANSFERASE SUBUNIT 2"/>
    <property type="match status" value="1"/>
</dbReference>
<evidence type="ECO:0000256" key="4">
    <source>
        <dbReference type="ARBA" id="ARBA00022679"/>
    </source>
</evidence>
<dbReference type="PANTHER" id="PTHR43196:SF1">
    <property type="entry name" value="SULFATE ADENYLYLTRANSFERASE SUBUNIT 2"/>
    <property type="match status" value="1"/>
</dbReference>
<evidence type="ECO:0000256" key="10">
    <source>
        <dbReference type="SAM" id="MobiDB-lite"/>
    </source>
</evidence>
<proteinExistence type="inferred from homology"/>
<dbReference type="PIRSF" id="PIRSF002936">
    <property type="entry name" value="CysDAde_trans"/>
    <property type="match status" value="1"/>
</dbReference>
<evidence type="ECO:0000313" key="12">
    <source>
        <dbReference type="EMBL" id="TFH98843.1"/>
    </source>
</evidence>
<keyword evidence="6" id="KW-0547">Nucleotide-binding</keyword>
<accession>A0AAX2SC04</accession>
<protein>
    <recommendedName>
        <fullName evidence="3">Sulfate adenylyltransferase subunit 2</fullName>
        <ecNumber evidence="2">2.7.7.4</ecNumber>
    </recommendedName>
    <alternativeName>
        <fullName evidence="8">ATP-sulfurylase small subunit</fullName>
    </alternativeName>
    <alternativeName>
        <fullName evidence="9">Sulfate adenylate transferase</fullName>
    </alternativeName>
</protein>
<dbReference type="AlphaFoldDB" id="A0AAX2SC04"/>
<keyword evidence="4 12" id="KW-0808">Transferase</keyword>
<feature type="region of interest" description="Disordered" evidence="10">
    <location>
        <begin position="284"/>
        <end position="311"/>
    </location>
</feature>
<dbReference type="InterPro" id="IPR014729">
    <property type="entry name" value="Rossmann-like_a/b/a_fold"/>
</dbReference>
<evidence type="ECO:0000256" key="6">
    <source>
        <dbReference type="ARBA" id="ARBA00022741"/>
    </source>
</evidence>
<dbReference type="GO" id="GO:0005524">
    <property type="term" value="F:ATP binding"/>
    <property type="evidence" value="ECO:0007669"/>
    <property type="project" value="UniProtKB-KW"/>
</dbReference>
<evidence type="ECO:0000256" key="3">
    <source>
        <dbReference type="ARBA" id="ARBA00022004"/>
    </source>
</evidence>
<dbReference type="InterPro" id="IPR002500">
    <property type="entry name" value="PAPS_reduct_dom"/>
</dbReference>
<gene>
    <name evidence="12" type="primary">cysD</name>
    <name evidence="12" type="ORF">E4P33_11530</name>
</gene>
<dbReference type="NCBIfam" id="TIGR02039">
    <property type="entry name" value="CysD"/>
    <property type="match status" value="1"/>
</dbReference>
<evidence type="ECO:0000256" key="1">
    <source>
        <dbReference type="ARBA" id="ARBA00008885"/>
    </source>
</evidence>
<keyword evidence="7" id="KW-0067">ATP-binding</keyword>
<dbReference type="Pfam" id="PF01507">
    <property type="entry name" value="PAPS_reduct"/>
    <property type="match status" value="1"/>
</dbReference>
<name>A0AAX2SC04_KOCRH</name>
<dbReference type="NCBIfam" id="NF009214">
    <property type="entry name" value="PRK12563.1"/>
    <property type="match status" value="1"/>
</dbReference>
<dbReference type="SUPFAM" id="SSF52402">
    <property type="entry name" value="Adenine nucleotide alpha hydrolases-like"/>
    <property type="match status" value="1"/>
</dbReference>
<dbReference type="GO" id="GO:0000103">
    <property type="term" value="P:sulfate assimilation"/>
    <property type="evidence" value="ECO:0007669"/>
    <property type="project" value="InterPro"/>
</dbReference>
<reference evidence="12 13" key="1">
    <citation type="submission" date="2019-03" db="EMBL/GenBank/DDBJ databases">
        <title>Genome Sequencing and Assembly of Various Microbes Isolated from Alder Root Nodule.</title>
        <authorList>
            <person name="Swanson E."/>
            <person name="Sevigny J.L."/>
            <person name="Pesce C."/>
            <person name="Davis I."/>
            <person name="Kleiner V."/>
            <person name="Tisa L."/>
        </authorList>
    </citation>
    <scope>NUCLEOTIDE SEQUENCE [LARGE SCALE GENOMIC DNA]</scope>
    <source>
        <strain evidence="12 13">4R-31</strain>
    </source>
</reference>
<feature type="compositionally biased region" description="Basic and acidic residues" evidence="10">
    <location>
        <begin position="289"/>
        <end position="311"/>
    </location>
</feature>